<dbReference type="EMBL" id="JAAKZG010000010">
    <property type="protein sequence ID" value="NGN43494.1"/>
    <property type="molecule type" value="Genomic_DNA"/>
</dbReference>
<organism evidence="2 3">
    <name type="scientific">Mesorhizobium zhangyense</name>
    <dbReference type="NCBI Taxonomy" id="1776730"/>
    <lineage>
        <taxon>Bacteria</taxon>
        <taxon>Pseudomonadati</taxon>
        <taxon>Pseudomonadota</taxon>
        <taxon>Alphaproteobacteria</taxon>
        <taxon>Hyphomicrobiales</taxon>
        <taxon>Phyllobacteriaceae</taxon>
        <taxon>Mesorhizobium</taxon>
    </lineage>
</organism>
<sequence length="83" mass="9036">MGKSAAHLARRRLYSSSKRSRSKAIAIPSTIPGEKRDIADYFARNVIGGIGSFVISPIGKADYASALRRKLVLEIGMAVSSRW</sequence>
<keyword evidence="3" id="KW-1185">Reference proteome</keyword>
<dbReference type="Proteomes" id="UP000481252">
    <property type="component" value="Unassembled WGS sequence"/>
</dbReference>
<protein>
    <submittedName>
        <fullName evidence="2">DUF1194 domain-containing protein</fullName>
    </submittedName>
</protein>
<dbReference type="Pfam" id="PF06707">
    <property type="entry name" value="DUF1194"/>
    <property type="match status" value="1"/>
</dbReference>
<accession>A0A7C9R9H9</accession>
<evidence type="ECO:0000313" key="2">
    <source>
        <dbReference type="EMBL" id="NGN43494.1"/>
    </source>
</evidence>
<name>A0A7C9R9H9_9HYPH</name>
<evidence type="ECO:0000256" key="1">
    <source>
        <dbReference type="SAM" id="MobiDB-lite"/>
    </source>
</evidence>
<proteinExistence type="predicted"/>
<comment type="caution">
    <text evidence="2">The sequence shown here is derived from an EMBL/GenBank/DDBJ whole genome shotgun (WGS) entry which is preliminary data.</text>
</comment>
<dbReference type="AlphaFoldDB" id="A0A7C9R9H9"/>
<reference evidence="2 3" key="1">
    <citation type="submission" date="2020-02" db="EMBL/GenBank/DDBJ databases">
        <title>Genome sequence of the type strain CGMCC 1.15528 of Mesorhizobium zhangyense.</title>
        <authorList>
            <person name="Gao J."/>
            <person name="Sun J."/>
        </authorList>
    </citation>
    <scope>NUCLEOTIDE SEQUENCE [LARGE SCALE GENOMIC DNA]</scope>
    <source>
        <strain evidence="2 3">CGMCC 1.15528</strain>
    </source>
</reference>
<gene>
    <name evidence="2" type="ORF">G6N74_20695</name>
</gene>
<evidence type="ECO:0000313" key="3">
    <source>
        <dbReference type="Proteomes" id="UP000481252"/>
    </source>
</evidence>
<feature type="region of interest" description="Disordered" evidence="1">
    <location>
        <begin position="1"/>
        <end position="26"/>
    </location>
</feature>
<dbReference type="InterPro" id="IPR010607">
    <property type="entry name" value="DUF1194"/>
</dbReference>
<feature type="compositionally biased region" description="Basic residues" evidence="1">
    <location>
        <begin position="8"/>
        <end position="22"/>
    </location>
</feature>